<feature type="transmembrane region" description="Helical" evidence="1">
    <location>
        <begin position="221"/>
        <end position="242"/>
    </location>
</feature>
<keyword evidence="1" id="KW-0472">Membrane</keyword>
<dbReference type="InterPro" id="IPR052524">
    <property type="entry name" value="MFS_Cyanate_Porter"/>
</dbReference>
<evidence type="ECO:0000256" key="1">
    <source>
        <dbReference type="SAM" id="Phobius"/>
    </source>
</evidence>
<name>A0A7W8LQD8_9DEIO</name>
<feature type="transmembrane region" description="Helical" evidence="1">
    <location>
        <begin position="286"/>
        <end position="305"/>
    </location>
</feature>
<evidence type="ECO:0000313" key="3">
    <source>
        <dbReference type="Proteomes" id="UP000525389"/>
    </source>
</evidence>
<feature type="transmembrane region" description="Helical" evidence="1">
    <location>
        <begin position="345"/>
        <end position="364"/>
    </location>
</feature>
<feature type="transmembrane region" description="Helical" evidence="1">
    <location>
        <begin position="254"/>
        <end position="279"/>
    </location>
</feature>
<gene>
    <name evidence="2" type="ORF">HNQ09_002196</name>
</gene>
<feature type="transmembrane region" description="Helical" evidence="1">
    <location>
        <begin position="180"/>
        <end position="200"/>
    </location>
</feature>
<accession>A0A7W8LQD8</accession>
<dbReference type="CDD" id="cd17339">
    <property type="entry name" value="MFS_NIMT_CynX_like"/>
    <property type="match status" value="1"/>
</dbReference>
<keyword evidence="1" id="KW-0812">Transmembrane</keyword>
<feature type="transmembrane region" description="Helical" evidence="1">
    <location>
        <begin position="55"/>
        <end position="77"/>
    </location>
</feature>
<dbReference type="Gene3D" id="1.20.1250.20">
    <property type="entry name" value="MFS general substrate transporter like domains"/>
    <property type="match status" value="2"/>
</dbReference>
<dbReference type="PANTHER" id="PTHR23523:SF2">
    <property type="entry name" value="2-NITROIMIDAZOLE TRANSPORTER"/>
    <property type="match status" value="1"/>
</dbReference>
<feature type="transmembrane region" description="Helical" evidence="1">
    <location>
        <begin position="143"/>
        <end position="168"/>
    </location>
</feature>
<keyword evidence="3" id="KW-1185">Reference proteome</keyword>
<dbReference type="InterPro" id="IPR036259">
    <property type="entry name" value="MFS_trans_sf"/>
</dbReference>
<reference evidence="2 3" key="1">
    <citation type="submission" date="2020-08" db="EMBL/GenBank/DDBJ databases">
        <title>Genomic Encyclopedia of Type Strains, Phase IV (KMG-IV): sequencing the most valuable type-strain genomes for metagenomic binning, comparative biology and taxonomic classification.</title>
        <authorList>
            <person name="Goeker M."/>
        </authorList>
    </citation>
    <scope>NUCLEOTIDE SEQUENCE [LARGE SCALE GENOMIC DNA]</scope>
    <source>
        <strain evidence="2 3">DSM 101791</strain>
    </source>
</reference>
<evidence type="ECO:0000313" key="2">
    <source>
        <dbReference type="EMBL" id="MBB5234753.1"/>
    </source>
</evidence>
<dbReference type="RefSeq" id="WP_343057743.1">
    <property type="nucleotide sequence ID" value="NZ_JACHFN010000007.1"/>
</dbReference>
<dbReference type="AlphaFoldDB" id="A0A7W8LQD8"/>
<dbReference type="Proteomes" id="UP000525389">
    <property type="component" value="Unassembled WGS sequence"/>
</dbReference>
<dbReference type="SUPFAM" id="SSF103473">
    <property type="entry name" value="MFS general substrate transporter"/>
    <property type="match status" value="1"/>
</dbReference>
<feature type="transmembrane region" description="Helical" evidence="1">
    <location>
        <begin position="112"/>
        <end position="131"/>
    </location>
</feature>
<comment type="caution">
    <text evidence="2">The sequence shown here is derived from an EMBL/GenBank/DDBJ whole genome shotgun (WGS) entry which is preliminary data.</text>
</comment>
<dbReference type="InterPro" id="IPR011701">
    <property type="entry name" value="MFS"/>
</dbReference>
<dbReference type="EMBL" id="JACHFN010000007">
    <property type="protein sequence ID" value="MBB5234753.1"/>
    <property type="molecule type" value="Genomic_DNA"/>
</dbReference>
<dbReference type="GO" id="GO:0022857">
    <property type="term" value="F:transmembrane transporter activity"/>
    <property type="evidence" value="ECO:0007669"/>
    <property type="project" value="InterPro"/>
</dbReference>
<organism evidence="2 3">
    <name type="scientific">Deinococcus budaensis</name>
    <dbReference type="NCBI Taxonomy" id="1665626"/>
    <lineage>
        <taxon>Bacteria</taxon>
        <taxon>Thermotogati</taxon>
        <taxon>Deinococcota</taxon>
        <taxon>Deinococci</taxon>
        <taxon>Deinococcales</taxon>
        <taxon>Deinococcaceae</taxon>
        <taxon>Deinococcus</taxon>
    </lineage>
</organism>
<dbReference type="Pfam" id="PF07690">
    <property type="entry name" value="MFS_1"/>
    <property type="match status" value="1"/>
</dbReference>
<feature type="transmembrane region" description="Helical" evidence="1">
    <location>
        <begin position="311"/>
        <end position="333"/>
    </location>
</feature>
<feature type="transmembrane region" description="Helical" evidence="1">
    <location>
        <begin position="21"/>
        <end position="43"/>
    </location>
</feature>
<protein>
    <submittedName>
        <fullName evidence="2">CP family cyanate transporter-like MFS transporter</fullName>
    </submittedName>
</protein>
<proteinExistence type="predicted"/>
<feature type="transmembrane region" description="Helical" evidence="1">
    <location>
        <begin position="89"/>
        <end position="106"/>
    </location>
</feature>
<sequence length="404" mass="42129">MSEKHRPDTDTSALARRGLPTFLLLLGVVLVAVNLRPSLAGFGPLLGQIQADLHVSAATVSLLTTIPLLCWGLLAPLAPLLTRRWSSETVVLLSTALIAVGALLRVGPSLRWILLGTGLVGAGIALNNVLLPSLVRRDFPQQIGLMTGVYTLAVVGGATLASGLAVPLRTALGGAWRASLGVWAGLAVLGVLAWLPLLSGRHLRRGPVTTGGPSVWRNPHAWPVTLFMGFQALVFFTWLTWLPRVLQDQGLTPAAAGGLLALGNLVQLPFTVLVPVLAARLPNPRALVVGVSLLVAAGLLGLLLFPGTPPLPWILLLGAGCGSTFPLALVFIALRAAHPAQVPRLSALAQGVGYLLAAGGPFIFGALHDRTSGWTAPLWFLVVCTGLVLLTGIWVTSAKPSGRL</sequence>
<keyword evidence="1" id="KW-1133">Transmembrane helix</keyword>
<dbReference type="PANTHER" id="PTHR23523">
    <property type="match status" value="1"/>
</dbReference>
<feature type="transmembrane region" description="Helical" evidence="1">
    <location>
        <begin position="376"/>
        <end position="395"/>
    </location>
</feature>